<evidence type="ECO:0000313" key="8">
    <source>
        <dbReference type="Proteomes" id="UP001174691"/>
    </source>
</evidence>
<keyword evidence="1 4" id="KW-0489">Methyltransferase</keyword>
<dbReference type="GO" id="GO:0032259">
    <property type="term" value="P:methylation"/>
    <property type="evidence" value="ECO:0007669"/>
    <property type="project" value="UniProtKB-KW"/>
</dbReference>
<accession>A0AA38VYM8</accession>
<dbReference type="GO" id="GO:0005634">
    <property type="term" value="C:nucleus"/>
    <property type="evidence" value="ECO:0007669"/>
    <property type="project" value="UniProtKB-SubCell"/>
</dbReference>
<evidence type="ECO:0000256" key="1">
    <source>
        <dbReference type="ARBA" id="ARBA00022603"/>
    </source>
</evidence>
<dbReference type="PANTHER" id="PTHR13271">
    <property type="entry name" value="UNCHARACTERIZED PUTATIVE METHYLTRANSFERASE"/>
    <property type="match status" value="1"/>
</dbReference>
<dbReference type="Pfam" id="PF00856">
    <property type="entry name" value="SET"/>
    <property type="match status" value="1"/>
</dbReference>
<proteinExistence type="inferred from homology"/>
<dbReference type="Pfam" id="PF09273">
    <property type="entry name" value="Rubis-subs-bind"/>
    <property type="match status" value="1"/>
</dbReference>
<dbReference type="Proteomes" id="UP001174691">
    <property type="component" value="Unassembled WGS sequence"/>
</dbReference>
<dbReference type="PROSITE" id="PS50280">
    <property type="entry name" value="SET"/>
    <property type="match status" value="1"/>
</dbReference>
<dbReference type="PANTHER" id="PTHR13271:SF34">
    <property type="entry name" value="N-LYSINE METHYLTRANSFERASE SETD6"/>
    <property type="match status" value="1"/>
</dbReference>
<feature type="region of interest" description="Disordered" evidence="5">
    <location>
        <begin position="75"/>
        <end position="98"/>
    </location>
</feature>
<comment type="function">
    <text evidence="4">S-adenosyl-L-methionine-dependent protein-lysine N-methyltransferase that monomethylates 60S ribosomal protein L42.</text>
</comment>
<comment type="similarity">
    <text evidence="4">Belongs to the class V-like SAM-binding methyltransferase superfamily. Histone-lysine methyltransferase family. SETD6 subfamily.</text>
</comment>
<keyword evidence="2 4" id="KW-0808">Transferase</keyword>
<keyword evidence="8" id="KW-1185">Reference proteome</keyword>
<protein>
    <recommendedName>
        <fullName evidence="4">Ribosomal lysine N-methyltransferase 4</fullName>
        <ecNumber evidence="4">2.1.1.-</ecNumber>
    </recommendedName>
</protein>
<dbReference type="EMBL" id="JANBVN010000032">
    <property type="protein sequence ID" value="KAJ9160715.1"/>
    <property type="molecule type" value="Genomic_DNA"/>
</dbReference>
<keyword evidence="4" id="KW-0539">Nucleus</keyword>
<keyword evidence="3 4" id="KW-0949">S-adenosyl-L-methionine</keyword>
<dbReference type="PIRSF" id="PIRSF011771">
    <property type="entry name" value="RMS1_SET"/>
    <property type="match status" value="1"/>
</dbReference>
<sequence length="485" mass="53969">MADSDFEQRTRSFLGWFKSLPGATFHKDIQIADLRPRHAGRGIIATADIEPETVLFTIPRNSVICTANSSLPAQLPDVFAPPEEQGDAEGVADDETSSASQDAWTRLILVMLYEHFRSPSSRWQPYLDILPAAFDTPMFWTADELAELQASSVVSRIGAAEAENMIAAKIIPVVRANEGVFFPSGGGADVPSDEELMNLAGRIGSTIMAYAFDLEKDEDEEDEEDEWVEDREGKTELGMVPMADVLNADADFNAHINHETDALTAVSLRKIKAGEEVLNYYGPLPNGELLRRYGYVTKAHQRWDVVELPWSLVEAALMEVLGVSQAVWGKMVAQVDEEEVEDGFVVEWGSEEPDAEGHVDDELEFHGLPEELAEQVKAFLKAGRKFEGSMAYKISEPEARKEVYLRSVLRALELRLAEYPTSLEADLQLQEAEKPSGRKAMALAVRIGEKTLLREAIKWTGAEVAKLNRDVEMSDEPASKRQRKR</sequence>
<name>A0AA38VYM8_9PEZI</name>
<dbReference type="GO" id="GO:0016279">
    <property type="term" value="F:protein-lysine N-methyltransferase activity"/>
    <property type="evidence" value="ECO:0007669"/>
    <property type="project" value="UniProtKB-UniRule"/>
</dbReference>
<feature type="domain" description="SET" evidence="6">
    <location>
        <begin position="27"/>
        <end position="282"/>
    </location>
</feature>
<dbReference type="FunFam" id="3.90.1410.10:FF:000007">
    <property type="entry name" value="Ribosomal lysine N-methyltransferase 4"/>
    <property type="match status" value="1"/>
</dbReference>
<dbReference type="Gene3D" id="3.90.1420.10">
    <property type="entry name" value="Rubisco LSMT, substrate-binding domain"/>
    <property type="match status" value="1"/>
</dbReference>
<dbReference type="AlphaFoldDB" id="A0AA38VYM8"/>
<evidence type="ECO:0000313" key="7">
    <source>
        <dbReference type="EMBL" id="KAJ9160715.1"/>
    </source>
</evidence>
<reference evidence="7" key="1">
    <citation type="submission" date="2022-07" db="EMBL/GenBank/DDBJ databases">
        <title>Fungi with potential for degradation of polypropylene.</title>
        <authorList>
            <person name="Gostincar C."/>
        </authorList>
    </citation>
    <scope>NUCLEOTIDE SEQUENCE</scope>
    <source>
        <strain evidence="7">EXF-13287</strain>
    </source>
</reference>
<evidence type="ECO:0000256" key="2">
    <source>
        <dbReference type="ARBA" id="ARBA00022679"/>
    </source>
</evidence>
<evidence type="ECO:0000256" key="4">
    <source>
        <dbReference type="PIRNR" id="PIRNR011771"/>
    </source>
</evidence>
<dbReference type="InterPro" id="IPR015353">
    <property type="entry name" value="Rubisco_LSMT_subst-bd"/>
</dbReference>
<dbReference type="SUPFAM" id="SSF81822">
    <property type="entry name" value="RuBisCo LSMT C-terminal, substrate-binding domain"/>
    <property type="match status" value="1"/>
</dbReference>
<dbReference type="InterPro" id="IPR036464">
    <property type="entry name" value="Rubisco_LSMT_subst-bd_sf"/>
</dbReference>
<organism evidence="7 8">
    <name type="scientific">Coniochaeta hoffmannii</name>
    <dbReference type="NCBI Taxonomy" id="91930"/>
    <lineage>
        <taxon>Eukaryota</taxon>
        <taxon>Fungi</taxon>
        <taxon>Dikarya</taxon>
        <taxon>Ascomycota</taxon>
        <taxon>Pezizomycotina</taxon>
        <taxon>Sordariomycetes</taxon>
        <taxon>Sordariomycetidae</taxon>
        <taxon>Coniochaetales</taxon>
        <taxon>Coniochaetaceae</taxon>
        <taxon>Coniochaeta</taxon>
    </lineage>
</organism>
<comment type="subcellular location">
    <subcellularLocation>
        <location evidence="4">Nucleus</location>
    </subcellularLocation>
</comment>
<feature type="compositionally biased region" description="Acidic residues" evidence="5">
    <location>
        <begin position="84"/>
        <end position="96"/>
    </location>
</feature>
<dbReference type="SUPFAM" id="SSF82199">
    <property type="entry name" value="SET domain"/>
    <property type="match status" value="1"/>
</dbReference>
<dbReference type="InterPro" id="IPR046341">
    <property type="entry name" value="SET_dom_sf"/>
</dbReference>
<dbReference type="EC" id="2.1.1.-" evidence="4"/>
<evidence type="ECO:0000259" key="6">
    <source>
        <dbReference type="PROSITE" id="PS50280"/>
    </source>
</evidence>
<dbReference type="InterPro" id="IPR011383">
    <property type="entry name" value="N-lys_methylase_SETD6"/>
</dbReference>
<evidence type="ECO:0000256" key="3">
    <source>
        <dbReference type="ARBA" id="ARBA00022691"/>
    </source>
</evidence>
<evidence type="ECO:0000256" key="5">
    <source>
        <dbReference type="SAM" id="MobiDB-lite"/>
    </source>
</evidence>
<gene>
    <name evidence="7" type="ORF">NKR19_g3021</name>
</gene>
<dbReference type="Gene3D" id="3.90.1410.10">
    <property type="entry name" value="set domain protein methyltransferase, domain 1"/>
    <property type="match status" value="1"/>
</dbReference>
<dbReference type="InterPro" id="IPR001214">
    <property type="entry name" value="SET_dom"/>
</dbReference>
<dbReference type="InterPro" id="IPR050600">
    <property type="entry name" value="SETD3_SETD6_MTase"/>
</dbReference>
<comment type="caution">
    <text evidence="7">The sequence shown here is derived from an EMBL/GenBank/DDBJ whole genome shotgun (WGS) entry which is preliminary data.</text>
</comment>